<feature type="compositionally biased region" description="Basic and acidic residues" evidence="1">
    <location>
        <begin position="363"/>
        <end position="375"/>
    </location>
</feature>
<evidence type="ECO:0000256" key="1">
    <source>
        <dbReference type="SAM" id="MobiDB-lite"/>
    </source>
</evidence>
<evidence type="ECO:0000313" key="2">
    <source>
        <dbReference type="EMBL" id="QUT44267.1"/>
    </source>
</evidence>
<name>A0A975KDZ3_9BACE</name>
<evidence type="ECO:0000313" key="3">
    <source>
        <dbReference type="Proteomes" id="UP000679226"/>
    </source>
</evidence>
<dbReference type="Pfam" id="PF19513">
    <property type="entry name" value="DUF6047"/>
    <property type="match status" value="1"/>
</dbReference>
<dbReference type="EMBL" id="CP072227">
    <property type="protein sequence ID" value="QUT44267.1"/>
    <property type="molecule type" value="Genomic_DNA"/>
</dbReference>
<reference evidence="2" key="1">
    <citation type="journal article" date="2021" name="PLoS Genet.">
        <title>Mobile Type VI secretion system loci of the gut Bacteroidales display extensive intra-ecosystem transfer, multi-species spread and geographical clustering.</title>
        <authorList>
            <person name="Garcia-Bayona L."/>
            <person name="Coyne M.J."/>
            <person name="Comstock L.E."/>
        </authorList>
    </citation>
    <scope>NUCLEOTIDE SEQUENCE</scope>
    <source>
        <strain evidence="2">CL11T00C20</strain>
    </source>
</reference>
<sequence>MAWLEWLRRPGKEKLGNLYLELCPDNRIKSFMVTRHRPQGADSFMAFIDYTAGKAIKEGNRAVPDNLLLAFYGVPERLLPPAEELLEKRPEEICRYVLKCGGVTEGNSVPLRRAVYLRAHGREINRTGLKEMEHSPGCRNYEAYEAAMERLSEGKKTSFRLTFVKTERGVRVFNDGLQGPERMRGLLQDMADRFYSPAWEGLGTLSVYRIETSSRRLLEMSQDNGRDFPASQPPLEILSGYLPTASFDMSPTADNLERFIRANSLALSGNNREIMTLQDIARRGYTQLYTDETFRHRKEFAGIEKEFRTLAREGELYRDLPYEDRMHNLREKSRAVAEFLLKREGIRREMPAVTLKTDKYAERIRGIAESPEKKTGSPATGEKKKRPAHKQKGAASRQVKPQL</sequence>
<dbReference type="Proteomes" id="UP000679226">
    <property type="component" value="Chromosome"/>
</dbReference>
<protein>
    <submittedName>
        <fullName evidence="2">Uncharacterized protein</fullName>
    </submittedName>
</protein>
<dbReference type="RefSeq" id="WP_211454822.1">
    <property type="nucleotide sequence ID" value="NZ_CP072227.1"/>
</dbReference>
<accession>A0A975KDZ3</accession>
<proteinExistence type="predicted"/>
<dbReference type="KEGG" id="beg:INE88_01057"/>
<feature type="region of interest" description="Disordered" evidence="1">
    <location>
        <begin position="363"/>
        <end position="403"/>
    </location>
</feature>
<feature type="compositionally biased region" description="Basic residues" evidence="1">
    <location>
        <begin position="383"/>
        <end position="392"/>
    </location>
</feature>
<organism evidence="2 3">
    <name type="scientific">Bacteroides eggerthii</name>
    <dbReference type="NCBI Taxonomy" id="28111"/>
    <lineage>
        <taxon>Bacteria</taxon>
        <taxon>Pseudomonadati</taxon>
        <taxon>Bacteroidota</taxon>
        <taxon>Bacteroidia</taxon>
        <taxon>Bacteroidales</taxon>
        <taxon>Bacteroidaceae</taxon>
        <taxon>Bacteroides</taxon>
    </lineage>
</organism>
<gene>
    <name evidence="2" type="ORF">INE88_01057</name>
</gene>
<dbReference type="AlphaFoldDB" id="A0A975KDZ3"/>
<dbReference type="InterPro" id="IPR046110">
    <property type="entry name" value="DUF6047"/>
</dbReference>